<dbReference type="AlphaFoldDB" id="A0A5J4U2I3"/>
<gene>
    <name evidence="1" type="ORF">EZS28_039889</name>
</gene>
<protein>
    <submittedName>
        <fullName evidence="1">Uncharacterized protein</fullName>
    </submittedName>
</protein>
<proteinExistence type="predicted"/>
<accession>A0A5J4U2I3</accession>
<dbReference type="Proteomes" id="UP000324800">
    <property type="component" value="Unassembled WGS sequence"/>
</dbReference>
<reference evidence="1 2" key="1">
    <citation type="submission" date="2019-03" db="EMBL/GenBank/DDBJ databases">
        <title>Single cell metagenomics reveals metabolic interactions within the superorganism composed of flagellate Streblomastix strix and complex community of Bacteroidetes bacteria on its surface.</title>
        <authorList>
            <person name="Treitli S.C."/>
            <person name="Kolisko M."/>
            <person name="Husnik F."/>
            <person name="Keeling P."/>
            <person name="Hampl V."/>
        </authorList>
    </citation>
    <scope>NUCLEOTIDE SEQUENCE [LARGE SCALE GENOMIC DNA]</scope>
    <source>
        <strain evidence="1">ST1C</strain>
    </source>
</reference>
<sequence length="131" mass="15722">MEQFVATVYKARQGFDREHIEEFVDKVYEEQLHQAFKIQLNFGVIYEEFKSDQNDQVFVDYGYILPRDTRIQEHAPKVIQFEEDIEEYKQYIKSAIVNMQNFTFDSTRQRFITIYSMLIKTFNLQPQIAGA</sequence>
<dbReference type="EMBL" id="SNRW01021475">
    <property type="protein sequence ID" value="KAA6364584.1"/>
    <property type="molecule type" value="Genomic_DNA"/>
</dbReference>
<organism evidence="1 2">
    <name type="scientific">Streblomastix strix</name>
    <dbReference type="NCBI Taxonomy" id="222440"/>
    <lineage>
        <taxon>Eukaryota</taxon>
        <taxon>Metamonada</taxon>
        <taxon>Preaxostyla</taxon>
        <taxon>Oxymonadida</taxon>
        <taxon>Streblomastigidae</taxon>
        <taxon>Streblomastix</taxon>
    </lineage>
</organism>
<comment type="caution">
    <text evidence="1">The sequence shown here is derived from an EMBL/GenBank/DDBJ whole genome shotgun (WGS) entry which is preliminary data.</text>
</comment>
<feature type="non-terminal residue" evidence="1">
    <location>
        <position position="131"/>
    </location>
</feature>
<evidence type="ECO:0000313" key="2">
    <source>
        <dbReference type="Proteomes" id="UP000324800"/>
    </source>
</evidence>
<evidence type="ECO:0000313" key="1">
    <source>
        <dbReference type="EMBL" id="KAA6364584.1"/>
    </source>
</evidence>
<name>A0A5J4U2I3_9EUKA</name>